<dbReference type="EMBL" id="CADCTD010000149">
    <property type="protein sequence ID" value="CAA9272270.1"/>
    <property type="molecule type" value="Genomic_DNA"/>
</dbReference>
<protein>
    <submittedName>
        <fullName evidence="2">Uncharacterized protein</fullName>
    </submittedName>
</protein>
<feature type="region of interest" description="Disordered" evidence="1">
    <location>
        <begin position="14"/>
        <end position="42"/>
    </location>
</feature>
<proteinExistence type="predicted"/>
<feature type="compositionally biased region" description="Basic and acidic residues" evidence="1">
    <location>
        <begin position="138"/>
        <end position="150"/>
    </location>
</feature>
<feature type="non-terminal residue" evidence="2">
    <location>
        <position position="159"/>
    </location>
</feature>
<feature type="region of interest" description="Disordered" evidence="1">
    <location>
        <begin position="131"/>
        <end position="159"/>
    </location>
</feature>
<dbReference type="AlphaFoldDB" id="A0A6J4J8F8"/>
<accession>A0A6J4J8F8</accession>
<feature type="non-terminal residue" evidence="2">
    <location>
        <position position="1"/>
    </location>
</feature>
<evidence type="ECO:0000313" key="2">
    <source>
        <dbReference type="EMBL" id="CAA9272270.1"/>
    </source>
</evidence>
<organism evidence="2">
    <name type="scientific">uncultured Craurococcus sp</name>
    <dbReference type="NCBI Taxonomy" id="1135998"/>
    <lineage>
        <taxon>Bacteria</taxon>
        <taxon>Pseudomonadati</taxon>
        <taxon>Pseudomonadota</taxon>
        <taxon>Alphaproteobacteria</taxon>
        <taxon>Acetobacterales</taxon>
        <taxon>Acetobacteraceae</taxon>
        <taxon>Craurococcus</taxon>
        <taxon>environmental samples</taxon>
    </lineage>
</organism>
<sequence length="159" mass="17490">VACCASPVRRCPPSSRRRPGRLTTPSAASIHTARRQAGAPPSRCGVFQDDLLRPRVRQCPPRPRVIALRLLQALHPVATRAAEFGIPSMSGRLHDLDCLHRLPRANQRLCRPGLRNNLLRRVCFLPRHSSHTSAASGLHDEQTTSTKADHANLGAKPML</sequence>
<reference evidence="2" key="1">
    <citation type="submission" date="2020-02" db="EMBL/GenBank/DDBJ databases">
        <authorList>
            <person name="Meier V. D."/>
        </authorList>
    </citation>
    <scope>NUCLEOTIDE SEQUENCE</scope>
    <source>
        <strain evidence="2">AVDCRST_MAG27</strain>
    </source>
</reference>
<name>A0A6J4J8F8_9PROT</name>
<gene>
    <name evidence="2" type="ORF">AVDCRST_MAG27-3171</name>
</gene>
<evidence type="ECO:0000256" key="1">
    <source>
        <dbReference type="SAM" id="MobiDB-lite"/>
    </source>
</evidence>